<dbReference type="EMBL" id="BEXD01000434">
    <property type="protein sequence ID" value="GBB87409.1"/>
    <property type="molecule type" value="Genomic_DNA"/>
</dbReference>
<organism evidence="2 4">
    <name type="scientific">Rhizophagus clarus</name>
    <dbReference type="NCBI Taxonomy" id="94130"/>
    <lineage>
        <taxon>Eukaryota</taxon>
        <taxon>Fungi</taxon>
        <taxon>Fungi incertae sedis</taxon>
        <taxon>Mucoromycota</taxon>
        <taxon>Glomeromycotina</taxon>
        <taxon>Glomeromycetes</taxon>
        <taxon>Glomerales</taxon>
        <taxon>Glomeraceae</taxon>
        <taxon>Rhizophagus</taxon>
    </lineage>
</organism>
<reference evidence="3" key="2">
    <citation type="submission" date="2019-10" db="EMBL/GenBank/DDBJ databases">
        <title>Conservation and host-specific expression of non-tandemly repeated heterogenous ribosome RNA gene in arbuscular mycorrhizal fungi.</title>
        <authorList>
            <person name="Maeda T."/>
            <person name="Kobayashi Y."/>
            <person name="Nakagawa T."/>
            <person name="Ezawa T."/>
            <person name="Yamaguchi K."/>
            <person name="Bino T."/>
            <person name="Nishimoto Y."/>
            <person name="Shigenobu S."/>
            <person name="Kawaguchi M."/>
        </authorList>
    </citation>
    <scope>NUCLEOTIDE SEQUENCE</scope>
    <source>
        <strain evidence="3">HR1</strain>
    </source>
</reference>
<feature type="compositionally biased region" description="Basic and acidic residues" evidence="1">
    <location>
        <begin position="51"/>
        <end position="65"/>
    </location>
</feature>
<accession>A0A2Z6QNM3</accession>
<dbReference type="Proteomes" id="UP000615446">
    <property type="component" value="Unassembled WGS sequence"/>
</dbReference>
<comment type="caution">
    <text evidence="2">The sequence shown here is derived from an EMBL/GenBank/DDBJ whole genome shotgun (WGS) entry which is preliminary data.</text>
</comment>
<gene>
    <name evidence="3" type="ORF">RCL2_001390400</name>
    <name evidence="2" type="ORF">RclHR1_13890001</name>
</gene>
<dbReference type="AlphaFoldDB" id="A0A2Z6QNM3"/>
<reference evidence="2 4" key="1">
    <citation type="submission" date="2017-11" db="EMBL/GenBank/DDBJ databases">
        <title>The genome of Rhizophagus clarus HR1 reveals common genetic basis of auxotrophy among arbuscular mycorrhizal fungi.</title>
        <authorList>
            <person name="Kobayashi Y."/>
        </authorList>
    </citation>
    <scope>NUCLEOTIDE SEQUENCE [LARGE SCALE GENOMIC DNA]</scope>
    <source>
        <strain evidence="2 4">HR1</strain>
    </source>
</reference>
<keyword evidence="4" id="KW-1185">Reference proteome</keyword>
<evidence type="ECO:0000313" key="2">
    <source>
        <dbReference type="EMBL" id="GBB87409.1"/>
    </source>
</evidence>
<name>A0A2Z6QNM3_9GLOM</name>
<feature type="compositionally biased region" description="Polar residues" evidence="1">
    <location>
        <begin position="38"/>
        <end position="48"/>
    </location>
</feature>
<dbReference type="EMBL" id="BLAL01000162">
    <property type="protein sequence ID" value="GES86868.1"/>
    <property type="molecule type" value="Genomic_DNA"/>
</dbReference>
<dbReference type="Proteomes" id="UP000247702">
    <property type="component" value="Unassembled WGS sequence"/>
</dbReference>
<feature type="region of interest" description="Disordered" evidence="1">
    <location>
        <begin position="38"/>
        <end position="75"/>
    </location>
</feature>
<evidence type="ECO:0000313" key="3">
    <source>
        <dbReference type="EMBL" id="GES86868.1"/>
    </source>
</evidence>
<evidence type="ECO:0000313" key="4">
    <source>
        <dbReference type="Proteomes" id="UP000247702"/>
    </source>
</evidence>
<protein>
    <submittedName>
        <fullName evidence="2">Uncharacterized protein</fullName>
    </submittedName>
</protein>
<proteinExistence type="predicted"/>
<sequence length="75" mass="8479">MTEALAQAILANLLIRTILAFKRLIWISRCDNNANWEKSRGISTSMKQSKLKSDPNDRYSEDAADNRYGISNSTT</sequence>
<evidence type="ECO:0000256" key="1">
    <source>
        <dbReference type="SAM" id="MobiDB-lite"/>
    </source>
</evidence>